<evidence type="ECO:0000313" key="2">
    <source>
        <dbReference type="EMBL" id="CAG8586292.1"/>
    </source>
</evidence>
<comment type="caution">
    <text evidence="2">The sequence shown here is derived from an EMBL/GenBank/DDBJ whole genome shotgun (WGS) entry which is preliminary data.</text>
</comment>
<name>A0A9N9G9A0_9GLOM</name>
<dbReference type="Proteomes" id="UP000789396">
    <property type="component" value="Unassembled WGS sequence"/>
</dbReference>
<dbReference type="AlphaFoldDB" id="A0A9N9G9A0"/>
<feature type="domain" description="MACPF-like" evidence="1">
    <location>
        <begin position="109"/>
        <end position="306"/>
    </location>
</feature>
<reference evidence="2" key="1">
    <citation type="submission" date="2021-06" db="EMBL/GenBank/DDBJ databases">
        <authorList>
            <person name="Kallberg Y."/>
            <person name="Tangrot J."/>
            <person name="Rosling A."/>
        </authorList>
    </citation>
    <scope>NUCLEOTIDE SEQUENCE</scope>
    <source>
        <strain evidence="2">IN212</strain>
    </source>
</reference>
<dbReference type="Pfam" id="PF22693">
    <property type="entry name" value="MACPF_1"/>
    <property type="match status" value="1"/>
</dbReference>
<keyword evidence="3" id="KW-1185">Reference proteome</keyword>
<sequence>MGSNCRFLHFSQDKAEINPNDEHHLDLLEVVEKKDNHYSLYIITQNAEFDLTKLRFEKGFRINEDGSVTKAHHQAFKINLRVCECKHEATIECNRSLIFDVKLSAAYLDWVSASIGLSHENSDNKLEQHMKYTKHSYERVIRGVINLPMLENVTAEEIFIKDVKNVVNDTIHDNEKKGKLREIWGKYGHFYARRLTLGGAIIRNEKYTKNSAENSEAKITKAQVGVGVANVFDPNANVVHDNRDMYNNYNINTNNAETIIGGTDYSQNDKNFWIQSLNSATEWKIIGYEEVYSLFELLDKELKEKVLNVMGHQILE</sequence>
<proteinExistence type="predicted"/>
<accession>A0A9N9G9A0</accession>
<protein>
    <submittedName>
        <fullName evidence="2">9291_t:CDS:1</fullName>
    </submittedName>
</protein>
<dbReference type="InterPro" id="IPR054586">
    <property type="entry name" value="MACPF_1_fungal"/>
</dbReference>
<feature type="non-terminal residue" evidence="2">
    <location>
        <position position="1"/>
    </location>
</feature>
<evidence type="ECO:0000313" key="3">
    <source>
        <dbReference type="Proteomes" id="UP000789396"/>
    </source>
</evidence>
<dbReference type="EMBL" id="CAJVPZ010007444">
    <property type="protein sequence ID" value="CAG8586292.1"/>
    <property type="molecule type" value="Genomic_DNA"/>
</dbReference>
<evidence type="ECO:0000259" key="1">
    <source>
        <dbReference type="Pfam" id="PF22693"/>
    </source>
</evidence>
<gene>
    <name evidence="2" type="ORF">RFULGI_LOCUS6054</name>
</gene>
<dbReference type="OrthoDB" id="2416360at2759"/>
<organism evidence="2 3">
    <name type="scientific">Racocetra fulgida</name>
    <dbReference type="NCBI Taxonomy" id="60492"/>
    <lineage>
        <taxon>Eukaryota</taxon>
        <taxon>Fungi</taxon>
        <taxon>Fungi incertae sedis</taxon>
        <taxon>Mucoromycota</taxon>
        <taxon>Glomeromycotina</taxon>
        <taxon>Glomeromycetes</taxon>
        <taxon>Diversisporales</taxon>
        <taxon>Gigasporaceae</taxon>
        <taxon>Racocetra</taxon>
    </lineage>
</organism>